<dbReference type="Proteomes" id="UP000199112">
    <property type="component" value="Unassembled WGS sequence"/>
</dbReference>
<proteinExistence type="predicted"/>
<organism evidence="2 3">
    <name type="scientific">Natronorubrum sediminis</name>
    <dbReference type="NCBI Taxonomy" id="640943"/>
    <lineage>
        <taxon>Archaea</taxon>
        <taxon>Methanobacteriati</taxon>
        <taxon>Methanobacteriota</taxon>
        <taxon>Stenosarchaea group</taxon>
        <taxon>Halobacteria</taxon>
        <taxon>Halobacteriales</taxon>
        <taxon>Natrialbaceae</taxon>
        <taxon>Natronorubrum</taxon>
    </lineage>
</organism>
<dbReference type="Gene3D" id="1.10.10.10">
    <property type="entry name" value="Winged helix-like DNA-binding domain superfamily/Winged helix DNA-binding domain"/>
    <property type="match status" value="1"/>
</dbReference>
<dbReference type="AlphaFoldDB" id="A0A1H6G078"/>
<feature type="domain" description="DUF7344" evidence="1">
    <location>
        <begin position="36"/>
        <end position="113"/>
    </location>
</feature>
<evidence type="ECO:0000313" key="3">
    <source>
        <dbReference type="Proteomes" id="UP000199112"/>
    </source>
</evidence>
<dbReference type="InterPro" id="IPR055768">
    <property type="entry name" value="DUF7344"/>
</dbReference>
<sequence>MAQDKSDGSNTDGGCELLSSMGGDTETYRRLGLLLDVLSNCHRRFALYYLLEHEVATVEEVTQNLVREYQERPSLEHGGGDFDAVHTALVHGTLPKLAGAGIVEYDTRSQMVRYRRCYTELPSLLAACATLEGVSVSVE</sequence>
<gene>
    <name evidence="2" type="ORF">SAMN04487967_2661</name>
</gene>
<keyword evidence="3" id="KW-1185">Reference proteome</keyword>
<name>A0A1H6G078_9EURY</name>
<protein>
    <recommendedName>
        <fullName evidence="1">DUF7344 domain-containing protein</fullName>
    </recommendedName>
</protein>
<reference evidence="3" key="1">
    <citation type="submission" date="2016-10" db="EMBL/GenBank/DDBJ databases">
        <authorList>
            <person name="Varghese N."/>
            <person name="Submissions S."/>
        </authorList>
    </citation>
    <scope>NUCLEOTIDE SEQUENCE [LARGE SCALE GENOMIC DNA]</scope>
    <source>
        <strain evidence="3">CGMCC 1.8981</strain>
    </source>
</reference>
<evidence type="ECO:0000313" key="2">
    <source>
        <dbReference type="EMBL" id="SEH16491.1"/>
    </source>
</evidence>
<accession>A0A1H6G078</accession>
<evidence type="ECO:0000259" key="1">
    <source>
        <dbReference type="Pfam" id="PF24035"/>
    </source>
</evidence>
<dbReference type="InterPro" id="IPR036388">
    <property type="entry name" value="WH-like_DNA-bd_sf"/>
</dbReference>
<dbReference type="Pfam" id="PF24035">
    <property type="entry name" value="DUF7344"/>
    <property type="match status" value="1"/>
</dbReference>
<dbReference type="EMBL" id="FNWL01000002">
    <property type="protein sequence ID" value="SEH16491.1"/>
    <property type="molecule type" value="Genomic_DNA"/>
</dbReference>